<dbReference type="GO" id="GO:0006508">
    <property type="term" value="P:proteolysis"/>
    <property type="evidence" value="ECO:0007669"/>
    <property type="project" value="UniProtKB-KW"/>
</dbReference>
<name>A0A146F9Q3_ASPKA</name>
<gene>
    <name evidence="2" type="ORF">RIB2604_01504960</name>
</gene>
<evidence type="ECO:0000313" key="2">
    <source>
        <dbReference type="EMBL" id="GAT22462.1"/>
    </source>
</evidence>
<dbReference type="AlphaFoldDB" id="A0A146F9Q3"/>
<proteinExistence type="predicted"/>
<comment type="caution">
    <text evidence="2">The sequence shown here is derived from an EMBL/GenBank/DDBJ whole genome shotgun (WGS) entry which is preliminary data.</text>
</comment>
<evidence type="ECO:0000256" key="1">
    <source>
        <dbReference type="SAM" id="MobiDB-lite"/>
    </source>
</evidence>
<reference evidence="3" key="2">
    <citation type="submission" date="2016-02" db="EMBL/GenBank/DDBJ databases">
        <title>Genome sequencing of Aspergillus luchuensis NBRC 4314.</title>
        <authorList>
            <person name="Yamada O."/>
        </authorList>
    </citation>
    <scope>NUCLEOTIDE SEQUENCE [LARGE SCALE GENOMIC DNA]</scope>
    <source>
        <strain evidence="3">RIB 2604</strain>
    </source>
</reference>
<protein>
    <submittedName>
        <fullName evidence="2">ATP-dependent Clp protease</fullName>
    </submittedName>
</protein>
<keyword evidence="2" id="KW-0378">Hydrolase</keyword>
<evidence type="ECO:0000313" key="3">
    <source>
        <dbReference type="Proteomes" id="UP000075230"/>
    </source>
</evidence>
<keyword evidence="2" id="KW-0645">Protease</keyword>
<feature type="region of interest" description="Disordered" evidence="1">
    <location>
        <begin position="49"/>
        <end position="96"/>
    </location>
</feature>
<reference evidence="2 3" key="1">
    <citation type="journal article" date="2016" name="DNA Res.">
        <title>Genome sequence of Aspergillus luchuensis NBRC 4314.</title>
        <authorList>
            <person name="Yamada O."/>
            <person name="Machida M."/>
            <person name="Hosoyama A."/>
            <person name="Goto M."/>
            <person name="Takahashi T."/>
            <person name="Futagami T."/>
            <person name="Yamagata Y."/>
            <person name="Takeuchi M."/>
            <person name="Kobayashi T."/>
            <person name="Koike H."/>
            <person name="Abe K."/>
            <person name="Asai K."/>
            <person name="Arita M."/>
            <person name="Fujita N."/>
            <person name="Fukuda K."/>
            <person name="Higa K."/>
            <person name="Horikawa H."/>
            <person name="Ishikawa T."/>
            <person name="Jinno K."/>
            <person name="Kato Y."/>
            <person name="Kirimura K."/>
            <person name="Mizutani O."/>
            <person name="Nakasone K."/>
            <person name="Sano M."/>
            <person name="Shiraishi Y."/>
            <person name="Tsukahara M."/>
            <person name="Gomi K."/>
        </authorList>
    </citation>
    <scope>NUCLEOTIDE SEQUENCE [LARGE SCALE GENOMIC DNA]</scope>
    <source>
        <strain evidence="2 3">RIB 2604</strain>
    </source>
</reference>
<dbReference type="Proteomes" id="UP000075230">
    <property type="component" value="Unassembled WGS sequence"/>
</dbReference>
<dbReference type="GO" id="GO:0008233">
    <property type="term" value="F:peptidase activity"/>
    <property type="evidence" value="ECO:0007669"/>
    <property type="project" value="UniProtKB-KW"/>
</dbReference>
<sequence length="120" mass="12840">MVGWQAGNSVIELWGPFSATAIRSAWDLFRSSRCLIPSWMSCGDREGTVHSPALRRTGRSQLSLGDLLPPGRGPRSAPRWGAPGDTPASHHQHPGGSQLQLLLLNALFDCQASQDPAIGS</sequence>
<accession>A0A146F9Q3</accession>
<organism evidence="2 3">
    <name type="scientific">Aspergillus kawachii</name>
    <name type="common">White koji mold</name>
    <name type="synonym">Aspergillus awamori var. kawachi</name>
    <dbReference type="NCBI Taxonomy" id="1069201"/>
    <lineage>
        <taxon>Eukaryota</taxon>
        <taxon>Fungi</taxon>
        <taxon>Dikarya</taxon>
        <taxon>Ascomycota</taxon>
        <taxon>Pezizomycotina</taxon>
        <taxon>Eurotiomycetes</taxon>
        <taxon>Eurotiomycetidae</taxon>
        <taxon>Eurotiales</taxon>
        <taxon>Aspergillaceae</taxon>
        <taxon>Aspergillus</taxon>
        <taxon>Aspergillus subgen. Circumdati</taxon>
    </lineage>
</organism>
<dbReference type="EMBL" id="BCWF01000015">
    <property type="protein sequence ID" value="GAT22462.1"/>
    <property type="molecule type" value="Genomic_DNA"/>
</dbReference>